<keyword evidence="1" id="KW-0812">Transmembrane</keyword>
<evidence type="ECO:0000313" key="3">
    <source>
        <dbReference type="Proteomes" id="UP000441754"/>
    </source>
</evidence>
<dbReference type="EMBL" id="WJXZ01000007">
    <property type="protein sequence ID" value="MRS62366.1"/>
    <property type="molecule type" value="Genomic_DNA"/>
</dbReference>
<dbReference type="InterPro" id="IPR021215">
    <property type="entry name" value="DUF2752"/>
</dbReference>
<evidence type="ECO:0000256" key="1">
    <source>
        <dbReference type="SAM" id="Phobius"/>
    </source>
</evidence>
<protein>
    <submittedName>
        <fullName evidence="2">DUF2752 domain-containing protein</fullName>
    </submittedName>
</protein>
<proteinExistence type="predicted"/>
<organism evidence="2 3">
    <name type="scientific">Larkinella terrae</name>
    <dbReference type="NCBI Taxonomy" id="2025311"/>
    <lineage>
        <taxon>Bacteria</taxon>
        <taxon>Pseudomonadati</taxon>
        <taxon>Bacteroidota</taxon>
        <taxon>Cytophagia</taxon>
        <taxon>Cytophagales</taxon>
        <taxon>Spirosomataceae</taxon>
        <taxon>Larkinella</taxon>
    </lineage>
</organism>
<comment type="caution">
    <text evidence="2">The sequence shown here is derived from an EMBL/GenBank/DDBJ whole genome shotgun (WGS) entry which is preliminary data.</text>
</comment>
<feature type="transmembrane region" description="Helical" evidence="1">
    <location>
        <begin position="113"/>
        <end position="132"/>
    </location>
</feature>
<feature type="transmembrane region" description="Helical" evidence="1">
    <location>
        <begin position="52"/>
        <end position="71"/>
    </location>
</feature>
<feature type="transmembrane region" description="Helical" evidence="1">
    <location>
        <begin position="152"/>
        <end position="170"/>
    </location>
</feature>
<keyword evidence="1" id="KW-0472">Membrane</keyword>
<keyword evidence="1" id="KW-1133">Transmembrane helix</keyword>
<name>A0A7K0ELJ0_9BACT</name>
<dbReference type="OrthoDB" id="9815897at2"/>
<dbReference type="Proteomes" id="UP000441754">
    <property type="component" value="Unassembled WGS sequence"/>
</dbReference>
<reference evidence="2 3" key="1">
    <citation type="journal article" date="2018" name="Antonie Van Leeuwenhoek">
        <title>Larkinella terrae sp. nov., isolated from soil on Jeju Island, South Korea.</title>
        <authorList>
            <person name="Ten L.N."/>
            <person name="Jeon J."/>
            <person name="Park S.J."/>
            <person name="Park S."/>
            <person name="Lee S.Y."/>
            <person name="Kim M.K."/>
            <person name="Jung H.Y."/>
        </authorList>
    </citation>
    <scope>NUCLEOTIDE SEQUENCE [LARGE SCALE GENOMIC DNA]</scope>
    <source>
        <strain evidence="2 3">KCTC 52001</strain>
    </source>
</reference>
<dbReference type="AlphaFoldDB" id="A0A7K0ELJ0"/>
<gene>
    <name evidence="2" type="ORF">GJJ30_13785</name>
</gene>
<accession>A0A7K0ELJ0</accession>
<keyword evidence="3" id="KW-1185">Reference proteome</keyword>
<dbReference type="Pfam" id="PF10825">
    <property type="entry name" value="DUF2752"/>
    <property type="match status" value="1"/>
</dbReference>
<evidence type="ECO:0000313" key="2">
    <source>
        <dbReference type="EMBL" id="MRS62366.1"/>
    </source>
</evidence>
<sequence length="171" mass="18841">MAILPVPNALPTKPPNGRKSPCLFRSVSGSYTSQPFSSAFSVGSPTLFSNPFGRAAFLVLLLGIAAFCFWFDPSEVSFFPPCPFRLLTGLECPGCGSQRCLHQLLHGHMERAYGYNPLMVLSIPYVVTGLLLEYTPLRTKHSAFHQRFYGKTASRIAFGMVVLFGIGRNLF</sequence>